<name>A0AC35U0K7_9BILA</name>
<sequence>MSAVENGNYVQENVCSANNATTPLTTITTTQGTRLIQNNNEQTNAPSLTTTTDDIEIDISEEMEEIRESVYELLSKYPNGVSATHLANLYQERYVQNDSQKLPHNWLDQIKLADEFEIKQVGPIVMIYQRQKHVPSVDNISKTPKLNNNAYQISVLDKDNSDKDMEKIISNISMDDLKKKPVPAPTTFKQKQEYKSSSNSLSNDLDEQAKLGYATYIASNGDIYFKVIENESNVLKLFNEMNIFYLKNAVEYGQLEQSLIKKDEYYAYFDRLAKQTFRILLLEEIKEGCPSVEGRLIDHGMRKPIPIGTIKKLAHQFKVNLISPYSICVDFNKKHGNNVPKGFYNQLIVRGNPMNTPVLIKINLETKDLFTQENVLLKPSSFGDDKGLTLPLSTPSQIAHSSDVGTESNRSTDSGRSTPSISNFRSIIDSCQIKPFELAKMPTEKFMAKLLVFKDPYNITFRLQTMEPIYNYMQDNLIRHSQSQTSPPPANEIKAGAILAASMGPGNWQRVILIKSIPPAQTSNQVPQNLWLVFALDLGIQTTCQERNLRALSDSTKAVDKMLCFRAKLHNIRPIQEAKVSTKAGGTITKKVWNRDDLKQLKTMLFTINSPSAEDPKSNNNSGYSVFNLTPKVDWTTYKKEDAPNLPFVSASITFNGNDLSQYLIDEKLAE</sequence>
<dbReference type="Proteomes" id="UP000095286">
    <property type="component" value="Unplaced"/>
</dbReference>
<protein>
    <submittedName>
        <fullName evidence="2">HTH OST-type domain-containing protein</fullName>
    </submittedName>
</protein>
<evidence type="ECO:0000313" key="1">
    <source>
        <dbReference type="Proteomes" id="UP000095286"/>
    </source>
</evidence>
<reference evidence="2" key="1">
    <citation type="submission" date="2016-11" db="UniProtKB">
        <authorList>
            <consortium name="WormBaseParasite"/>
        </authorList>
    </citation>
    <scope>IDENTIFICATION</scope>
    <source>
        <strain evidence="2">KR3021</strain>
    </source>
</reference>
<dbReference type="WBParaSite" id="RSKR_0000626000.1">
    <property type="protein sequence ID" value="RSKR_0000626000.1"/>
    <property type="gene ID" value="RSKR_0000626000"/>
</dbReference>
<evidence type="ECO:0000313" key="2">
    <source>
        <dbReference type="WBParaSite" id="RSKR_0000626000.1"/>
    </source>
</evidence>
<accession>A0AC35U0K7</accession>
<proteinExistence type="predicted"/>
<organism evidence="1 2">
    <name type="scientific">Rhabditophanes sp. KR3021</name>
    <dbReference type="NCBI Taxonomy" id="114890"/>
    <lineage>
        <taxon>Eukaryota</taxon>
        <taxon>Metazoa</taxon>
        <taxon>Ecdysozoa</taxon>
        <taxon>Nematoda</taxon>
        <taxon>Chromadorea</taxon>
        <taxon>Rhabditida</taxon>
        <taxon>Tylenchina</taxon>
        <taxon>Panagrolaimomorpha</taxon>
        <taxon>Strongyloidoidea</taxon>
        <taxon>Alloionematidae</taxon>
        <taxon>Rhabditophanes</taxon>
    </lineage>
</organism>